<reference evidence="21 22" key="1">
    <citation type="submission" date="2018-08" db="EMBL/GenBank/DDBJ databases">
        <authorList>
            <person name="Laetsch R D."/>
            <person name="Stevens L."/>
            <person name="Kumar S."/>
            <person name="Blaxter L. M."/>
        </authorList>
    </citation>
    <scope>NUCLEOTIDE SEQUENCE [LARGE SCALE GENOMIC DNA]</scope>
</reference>
<evidence type="ECO:0000256" key="7">
    <source>
        <dbReference type="ARBA" id="ARBA00022598"/>
    </source>
</evidence>
<dbReference type="CDD" id="cd00311">
    <property type="entry name" value="TIM"/>
    <property type="match status" value="1"/>
</dbReference>
<proteinExistence type="inferred from homology"/>
<dbReference type="NCBIfam" id="TIGR00419">
    <property type="entry name" value="tim"/>
    <property type="match status" value="1"/>
</dbReference>
<keyword evidence="6" id="KW-0312">Gluconeogenesis</keyword>
<dbReference type="GO" id="GO:0005737">
    <property type="term" value="C:cytoplasm"/>
    <property type="evidence" value="ECO:0007669"/>
    <property type="project" value="TreeGrafter"/>
</dbReference>
<dbReference type="GO" id="GO:0004807">
    <property type="term" value="F:triose-phosphate isomerase activity"/>
    <property type="evidence" value="ECO:0007669"/>
    <property type="project" value="InterPro"/>
</dbReference>
<dbReference type="GO" id="GO:0046872">
    <property type="term" value="F:metal ion binding"/>
    <property type="evidence" value="ECO:0007669"/>
    <property type="project" value="UniProtKB-KW"/>
</dbReference>
<comment type="pathway">
    <text evidence="2">Carbohydrate degradation.</text>
</comment>
<dbReference type="PROSITE" id="PS51440">
    <property type="entry name" value="TIM_2"/>
    <property type="match status" value="1"/>
</dbReference>
<dbReference type="GO" id="GO:0004817">
    <property type="term" value="F:cysteine-tRNA ligase activity"/>
    <property type="evidence" value="ECO:0007669"/>
    <property type="project" value="UniProtKB-EC"/>
</dbReference>
<dbReference type="InterPro" id="IPR035990">
    <property type="entry name" value="TIM_sf"/>
</dbReference>
<name>A0A498SJ55_ACAVI</name>
<dbReference type="STRING" id="6277.A0A498SJ55"/>
<dbReference type="HAMAP" id="MF_00041">
    <property type="entry name" value="Cys_tRNA_synth"/>
    <property type="match status" value="1"/>
</dbReference>
<organism evidence="21 22">
    <name type="scientific">Acanthocheilonema viteae</name>
    <name type="common">Filarial nematode worm</name>
    <name type="synonym">Dipetalonema viteae</name>
    <dbReference type="NCBI Taxonomy" id="6277"/>
    <lineage>
        <taxon>Eukaryota</taxon>
        <taxon>Metazoa</taxon>
        <taxon>Ecdysozoa</taxon>
        <taxon>Nematoda</taxon>
        <taxon>Chromadorea</taxon>
        <taxon>Rhabditida</taxon>
        <taxon>Spirurina</taxon>
        <taxon>Spiruromorpha</taxon>
        <taxon>Filarioidea</taxon>
        <taxon>Onchocercidae</taxon>
        <taxon>Acanthocheilonema</taxon>
    </lineage>
</organism>
<dbReference type="InterPro" id="IPR009080">
    <property type="entry name" value="tRNAsynth_Ia_anticodon-bd"/>
</dbReference>
<dbReference type="PRINTS" id="PR00983">
    <property type="entry name" value="TRNASYNTHCYS"/>
</dbReference>
<dbReference type="SUPFAM" id="SSF47323">
    <property type="entry name" value="Anticodon-binding domain of a subclass of class I aminoacyl-tRNA synthetases"/>
    <property type="match status" value="1"/>
</dbReference>
<dbReference type="Pfam" id="PF01406">
    <property type="entry name" value="tRNA-synt_1e"/>
    <property type="match status" value="1"/>
</dbReference>
<evidence type="ECO:0000256" key="2">
    <source>
        <dbReference type="ARBA" id="ARBA00004921"/>
    </source>
</evidence>
<evidence type="ECO:0000256" key="8">
    <source>
        <dbReference type="ARBA" id="ARBA00022723"/>
    </source>
</evidence>
<dbReference type="InterPro" id="IPR024909">
    <property type="entry name" value="Cys-tRNA/MSH_ligase"/>
</dbReference>
<evidence type="ECO:0000256" key="6">
    <source>
        <dbReference type="ARBA" id="ARBA00022432"/>
    </source>
</evidence>
<dbReference type="AlphaFoldDB" id="A0A498SJ55"/>
<dbReference type="GO" id="GO:0006094">
    <property type="term" value="P:gluconeogenesis"/>
    <property type="evidence" value="ECO:0007669"/>
    <property type="project" value="UniProtKB-KW"/>
</dbReference>
<evidence type="ECO:0000259" key="20">
    <source>
        <dbReference type="Pfam" id="PF01406"/>
    </source>
</evidence>
<dbReference type="InterPro" id="IPR020861">
    <property type="entry name" value="Triosephosphate_isomerase_AS"/>
</dbReference>
<dbReference type="Pfam" id="PF00121">
    <property type="entry name" value="TIM"/>
    <property type="match status" value="1"/>
</dbReference>
<keyword evidence="10" id="KW-0862">Zinc</keyword>
<evidence type="ECO:0000256" key="1">
    <source>
        <dbReference type="ARBA" id="ARBA00001947"/>
    </source>
</evidence>
<dbReference type="PROSITE" id="PS00171">
    <property type="entry name" value="TIM_1"/>
    <property type="match status" value="1"/>
</dbReference>
<keyword evidence="12" id="KW-0648">Protein biosynthesis</keyword>
<comment type="pathway">
    <text evidence="16">Carbohydrate biosynthesis.</text>
</comment>
<dbReference type="PANTHER" id="PTHR10890:SF3">
    <property type="entry name" value="CYSTEINE--TRNA LIGASE, CYTOPLASMIC"/>
    <property type="match status" value="1"/>
</dbReference>
<dbReference type="GO" id="GO:0006096">
    <property type="term" value="P:glycolytic process"/>
    <property type="evidence" value="ECO:0007669"/>
    <property type="project" value="UniProtKB-KW"/>
</dbReference>
<comment type="subunit">
    <text evidence="4">Homodimer.</text>
</comment>
<dbReference type="CDD" id="cd00672">
    <property type="entry name" value="CysRS_core"/>
    <property type="match status" value="1"/>
</dbReference>
<gene>
    <name evidence="21" type="ORF">NAV_LOCUS4752</name>
</gene>
<feature type="domain" description="tRNA synthetases class I catalytic" evidence="20">
    <location>
        <begin position="46"/>
        <end position="460"/>
    </location>
</feature>
<comment type="similarity">
    <text evidence="3">Belongs to the triosephosphate isomerase family.</text>
</comment>
<dbReference type="HAMAP" id="MF_00147_B">
    <property type="entry name" value="TIM_B"/>
    <property type="match status" value="1"/>
</dbReference>
<keyword evidence="22" id="KW-1185">Reference proteome</keyword>
<evidence type="ECO:0000256" key="4">
    <source>
        <dbReference type="ARBA" id="ARBA00011738"/>
    </source>
</evidence>
<dbReference type="OrthoDB" id="438179at2759"/>
<keyword evidence="8" id="KW-0479">Metal-binding</keyword>
<evidence type="ECO:0000256" key="12">
    <source>
        <dbReference type="ARBA" id="ARBA00022917"/>
    </source>
</evidence>
<dbReference type="InterPro" id="IPR015803">
    <property type="entry name" value="Cys-tRNA-ligase"/>
</dbReference>
<dbReference type="GO" id="GO:0005524">
    <property type="term" value="F:ATP binding"/>
    <property type="evidence" value="ECO:0007669"/>
    <property type="project" value="UniProtKB-KW"/>
</dbReference>
<dbReference type="Gene3D" id="3.20.20.70">
    <property type="entry name" value="Aldolase class I"/>
    <property type="match status" value="1"/>
</dbReference>
<evidence type="ECO:0000256" key="13">
    <source>
        <dbReference type="ARBA" id="ARBA00023146"/>
    </source>
</evidence>
<dbReference type="EC" id="6.1.1.16" evidence="5"/>
<keyword evidence="11" id="KW-0067">ATP-binding</keyword>
<dbReference type="FunFam" id="3.20.20.70:FF:000025">
    <property type="entry name" value="Triosephosphate isomerase"/>
    <property type="match status" value="1"/>
</dbReference>
<feature type="coiled-coil region" evidence="19">
    <location>
        <begin position="662"/>
        <end position="695"/>
    </location>
</feature>
<dbReference type="Proteomes" id="UP000276991">
    <property type="component" value="Unassembled WGS sequence"/>
</dbReference>
<evidence type="ECO:0000256" key="18">
    <source>
        <dbReference type="ARBA" id="ARBA00039362"/>
    </source>
</evidence>
<dbReference type="InterPro" id="IPR014729">
    <property type="entry name" value="Rossmann-like_a/b/a_fold"/>
</dbReference>
<dbReference type="GO" id="GO:0006423">
    <property type="term" value="P:cysteinyl-tRNA aminoacylation"/>
    <property type="evidence" value="ECO:0007669"/>
    <property type="project" value="InterPro"/>
</dbReference>
<evidence type="ECO:0000256" key="16">
    <source>
        <dbReference type="ARBA" id="ARBA00024331"/>
    </source>
</evidence>
<evidence type="ECO:0000256" key="3">
    <source>
        <dbReference type="ARBA" id="ARBA00007422"/>
    </source>
</evidence>
<evidence type="ECO:0000256" key="14">
    <source>
        <dbReference type="ARBA" id="ARBA00023152"/>
    </source>
</evidence>
<evidence type="ECO:0000256" key="9">
    <source>
        <dbReference type="ARBA" id="ARBA00022741"/>
    </source>
</evidence>
<keyword evidence="13" id="KW-0030">Aminoacyl-tRNA synthetase</keyword>
<evidence type="ECO:0000313" key="21">
    <source>
        <dbReference type="EMBL" id="VBB29961.1"/>
    </source>
</evidence>
<dbReference type="SUPFAM" id="SSF52374">
    <property type="entry name" value="Nucleotidylyl transferase"/>
    <property type="match status" value="1"/>
</dbReference>
<dbReference type="NCBIfam" id="TIGR00435">
    <property type="entry name" value="cysS"/>
    <property type="match status" value="1"/>
</dbReference>
<keyword evidence="9" id="KW-0547">Nucleotide-binding</keyword>
<sequence>MVDGTNVVGSMIDERPYSQKAWKLPVTEPSPRLYLYNSFTRKKELFVPLNPKQVKWYICGPTVYDSSHIGHARAYLSFDILRRVLQDYFGYDIQYIMNITDVDDKIIKRARQLYLLENYISGTFGELSMTKVIEDTLLALDKFKSKCIDETDPDKKSMLADMCAEVNVAVKKLECSLLQSEQETEKSKNELLGAAKDVLSDWLDSLYKHTVSDLAVFDRLAKKYENEFLCDMACLNVLPPTVLTRVSEYVPEIIAYVEKIIDNGYGYVTKDGSVYFDTVKFDNSEKHSYCKLVPEAFTDNEQLMKNMRESEGDLSMGNLQYKRNVTDFALWKSSKDGEPYWNSPWGKGRPGWHIECSAMSSKICGSSLDIHAGGFDLKFPHHDNEIAQVEAHYDIENWVNYFLHCGSLRIAGLKMSKSLKNFITIREALKHYSARQLRILFLMHNWSDILDYSHASMERALQFEKITNEFFLVIKDYLRKHYKPNNSESYQKYVDVELVLVDNFCKVKTEINLALCDSVDTRTVIEKLRELIGIGNSYISEMEKKNRVPNCLLLRNIALYMTWLLKIFGVIPQNVDIGFPIKQNEMSSYDISIASKEDLLMPYLTALVDFRENVRKVAREQKINEILEECDRLRDELLPELGVRLEDRTAQTCVKLTDKETLLREQEQKKAIEAAKEEERRRKQCEKAEKEASKRIPPWEMFKQGKEAAKFLKYDDKGIPTHLANGEEISKKQRKKLEKLYETQQKNYEQASIDNIIKFLNDGAVVPNVDVVVAPPAPYLSYVKEKIKSGIEVSAQNCYKVAKGAFTGEISPAMIRDLGLHWVILGHSERRHIFGESDELIAEKVVHAIENGLQTIFCCGEKLDEREAGKTKDVNFRQLQALIDKKADWAKIVIAYEPVWAIGTGKTASPEQAQEVHDWIREFLKEKVSADVAQKTRILYGGSVTAENAADLAKKPDIDGFLVGGASLKPDFIKIIHARG</sequence>
<dbReference type="InterPro" id="IPR022896">
    <property type="entry name" value="TrioseP_Isoase_bac/euk"/>
</dbReference>
<protein>
    <recommendedName>
        <fullName evidence="18">Cysteine--tRNA ligase, cytoplasmic</fullName>
        <ecNumber evidence="5">6.1.1.16</ecNumber>
    </recommendedName>
    <alternativeName>
        <fullName evidence="17">Cysteinyl-tRNA synthetase</fullName>
    </alternativeName>
</protein>
<dbReference type="InterPro" id="IPR032678">
    <property type="entry name" value="tRNA-synt_1_cat_dom"/>
</dbReference>
<evidence type="ECO:0000256" key="17">
    <source>
        <dbReference type="ARBA" id="ARBA00031499"/>
    </source>
</evidence>
<accession>A0A498SJ55</accession>
<comment type="cofactor">
    <cofactor evidence="1">
        <name>Zn(2+)</name>
        <dbReference type="ChEBI" id="CHEBI:29105"/>
    </cofactor>
</comment>
<evidence type="ECO:0000256" key="19">
    <source>
        <dbReference type="SAM" id="Coils"/>
    </source>
</evidence>
<keyword evidence="14" id="KW-0324">Glycolysis</keyword>
<dbReference type="InterPro" id="IPR013785">
    <property type="entry name" value="Aldolase_TIM"/>
</dbReference>
<evidence type="ECO:0000256" key="15">
    <source>
        <dbReference type="ARBA" id="ARBA00023235"/>
    </source>
</evidence>
<evidence type="ECO:0000256" key="10">
    <source>
        <dbReference type="ARBA" id="ARBA00022833"/>
    </source>
</evidence>
<dbReference type="PANTHER" id="PTHR10890">
    <property type="entry name" value="CYSTEINYL-TRNA SYNTHETASE"/>
    <property type="match status" value="1"/>
</dbReference>
<keyword evidence="19" id="KW-0175">Coiled coil</keyword>
<dbReference type="EMBL" id="UPTC01000748">
    <property type="protein sequence ID" value="VBB29961.1"/>
    <property type="molecule type" value="Genomic_DNA"/>
</dbReference>
<keyword evidence="15" id="KW-0413">Isomerase</keyword>
<dbReference type="SUPFAM" id="SSF51351">
    <property type="entry name" value="Triosephosphate isomerase (TIM)"/>
    <property type="match status" value="1"/>
</dbReference>
<evidence type="ECO:0000256" key="11">
    <source>
        <dbReference type="ARBA" id="ARBA00022840"/>
    </source>
</evidence>
<keyword evidence="7" id="KW-0436">Ligase</keyword>
<evidence type="ECO:0000256" key="5">
    <source>
        <dbReference type="ARBA" id="ARBA00012832"/>
    </source>
</evidence>
<dbReference type="Gene3D" id="3.40.50.620">
    <property type="entry name" value="HUPs"/>
    <property type="match status" value="1"/>
</dbReference>
<dbReference type="InterPro" id="IPR000652">
    <property type="entry name" value="Triosephosphate_isomerase"/>
</dbReference>
<evidence type="ECO:0000313" key="22">
    <source>
        <dbReference type="Proteomes" id="UP000276991"/>
    </source>
</evidence>